<protein>
    <recommendedName>
        <fullName evidence="3">molybdopterin synthase</fullName>
        <ecNumber evidence="3">2.8.1.12</ecNumber>
    </recommendedName>
</protein>
<evidence type="ECO:0000313" key="9">
    <source>
        <dbReference type="EMBL" id="ASJ01937.1"/>
    </source>
</evidence>
<dbReference type="SUPFAM" id="SSF54690">
    <property type="entry name" value="Molybdopterin synthase subunit MoaE"/>
    <property type="match status" value="1"/>
</dbReference>
<dbReference type="GO" id="GO:0006777">
    <property type="term" value="P:Mo-molybdopterin cofactor biosynthetic process"/>
    <property type="evidence" value="ECO:0007669"/>
    <property type="project" value="UniProtKB-KW"/>
</dbReference>
<evidence type="ECO:0000256" key="3">
    <source>
        <dbReference type="ARBA" id="ARBA00011950"/>
    </source>
</evidence>
<dbReference type="KEGG" id="tprf:A3L09_01000"/>
<dbReference type="Proteomes" id="UP000250179">
    <property type="component" value="Chromosome"/>
</dbReference>
<dbReference type="AlphaFoldDB" id="A0A2Z2M6Z4"/>
<comment type="similarity">
    <text evidence="2">Belongs to the MoaE family.</text>
</comment>
<gene>
    <name evidence="9" type="ORF">A3L09_01000</name>
</gene>
<keyword evidence="4" id="KW-0808">Transferase</keyword>
<keyword evidence="10" id="KW-1185">Reference proteome</keyword>
<comment type="pathway">
    <text evidence="1">Cofactor biosynthesis; molybdopterin biosynthesis.</text>
</comment>
<dbReference type="RefSeq" id="WP_088857207.1">
    <property type="nucleotide sequence ID" value="NZ_CP014862.1"/>
</dbReference>
<evidence type="ECO:0000256" key="6">
    <source>
        <dbReference type="ARBA" id="ARBA00025448"/>
    </source>
</evidence>
<name>A0A2Z2M6Z4_THEPR</name>
<dbReference type="GeneID" id="33318944"/>
<dbReference type="FunFam" id="3.90.1170.40:FF:000004">
    <property type="entry name" value="Molybdopterin biosynthesis protein MoeE"/>
    <property type="match status" value="1"/>
</dbReference>
<organism evidence="9 10">
    <name type="scientific">Thermococcus profundus</name>
    <dbReference type="NCBI Taxonomy" id="49899"/>
    <lineage>
        <taxon>Archaea</taxon>
        <taxon>Methanobacteriati</taxon>
        <taxon>Methanobacteriota</taxon>
        <taxon>Thermococci</taxon>
        <taxon>Thermococcales</taxon>
        <taxon>Thermococcaceae</taxon>
        <taxon>Thermococcus</taxon>
    </lineage>
</organism>
<reference evidence="9 10" key="1">
    <citation type="submission" date="2016-03" db="EMBL/GenBank/DDBJ databases">
        <title>Complete genome sequence of Thermococcus profundus strain DT5432.</title>
        <authorList>
            <person name="Oger P.M."/>
        </authorList>
    </citation>
    <scope>NUCLEOTIDE SEQUENCE [LARGE SCALE GENOMIC DNA]</scope>
    <source>
        <strain evidence="9 10">DT 5432</strain>
    </source>
</reference>
<dbReference type="InterPro" id="IPR036563">
    <property type="entry name" value="MoaE_sf"/>
</dbReference>
<dbReference type="EC" id="2.8.1.12" evidence="3"/>
<dbReference type="Pfam" id="PF02391">
    <property type="entry name" value="MoaE"/>
    <property type="match status" value="1"/>
</dbReference>
<evidence type="ECO:0000256" key="1">
    <source>
        <dbReference type="ARBA" id="ARBA00005046"/>
    </source>
</evidence>
<dbReference type="OrthoDB" id="45235at2157"/>
<evidence type="ECO:0000256" key="7">
    <source>
        <dbReference type="ARBA" id="ARBA00026066"/>
    </source>
</evidence>
<dbReference type="Gene3D" id="3.90.1170.40">
    <property type="entry name" value="Molybdopterin biosynthesis MoaE subunit"/>
    <property type="match status" value="1"/>
</dbReference>
<comment type="subunit">
    <text evidence="7">Heterotetramer of 2 MoaD subunits and 2 MoaE subunits. Also stable as homodimer. The enzyme changes between these two forms during catalysis.</text>
</comment>
<dbReference type="CDD" id="cd00756">
    <property type="entry name" value="MoaE"/>
    <property type="match status" value="1"/>
</dbReference>
<evidence type="ECO:0000256" key="8">
    <source>
        <dbReference type="ARBA" id="ARBA00049878"/>
    </source>
</evidence>
<evidence type="ECO:0000256" key="4">
    <source>
        <dbReference type="ARBA" id="ARBA00022679"/>
    </source>
</evidence>
<comment type="catalytic activity">
    <reaction evidence="8">
        <text>2 [molybdopterin-synthase sulfur-carrier protein]-C-terminal-Gly-aminoethanethioate + cyclic pyranopterin phosphate + H2O = molybdopterin + 2 [molybdopterin-synthase sulfur-carrier protein]-C-terminal Gly-Gly + 2 H(+)</text>
        <dbReference type="Rhea" id="RHEA:26333"/>
        <dbReference type="Rhea" id="RHEA-COMP:12202"/>
        <dbReference type="Rhea" id="RHEA-COMP:19907"/>
        <dbReference type="ChEBI" id="CHEBI:15377"/>
        <dbReference type="ChEBI" id="CHEBI:15378"/>
        <dbReference type="ChEBI" id="CHEBI:58698"/>
        <dbReference type="ChEBI" id="CHEBI:59648"/>
        <dbReference type="ChEBI" id="CHEBI:90778"/>
        <dbReference type="ChEBI" id="CHEBI:232372"/>
        <dbReference type="EC" id="2.8.1.12"/>
    </reaction>
</comment>
<evidence type="ECO:0000256" key="2">
    <source>
        <dbReference type="ARBA" id="ARBA00005426"/>
    </source>
</evidence>
<accession>A0A2Z2M6Z4</accession>
<keyword evidence="5" id="KW-0501">Molybdenum cofactor biosynthesis</keyword>
<dbReference type="GO" id="GO:0030366">
    <property type="term" value="F:molybdopterin synthase activity"/>
    <property type="evidence" value="ECO:0007669"/>
    <property type="project" value="UniProtKB-EC"/>
</dbReference>
<sequence length="149" mass="17303">MELKKVMVLEGPFNIEKAVELVSVPEAGGYVVFLGKVRNENRGRKVRKLIYEAYREMAEEEMERIRKEALERFPILDILIWHRVGELEVGEDTILVIAGGKHRGEAFDACRWAVDEVKHRVPVWKKEVTDEGAFWIEGDRLVPEGYHRT</sequence>
<dbReference type="EMBL" id="CP014862">
    <property type="protein sequence ID" value="ASJ01937.1"/>
    <property type="molecule type" value="Genomic_DNA"/>
</dbReference>
<evidence type="ECO:0000256" key="5">
    <source>
        <dbReference type="ARBA" id="ARBA00023150"/>
    </source>
</evidence>
<evidence type="ECO:0000313" key="10">
    <source>
        <dbReference type="Proteomes" id="UP000250179"/>
    </source>
</evidence>
<comment type="function">
    <text evidence="6">Converts molybdopterin precursor Z into molybdopterin. This requires the incorporation of two sulfur atoms into precursor Z to generate a dithiolene group. The sulfur is provided by MoaD.</text>
</comment>
<dbReference type="InterPro" id="IPR003448">
    <property type="entry name" value="Mopterin_biosynth_MoaE"/>
</dbReference>
<dbReference type="PANTHER" id="PTHR23404">
    <property type="entry name" value="MOLYBDOPTERIN SYNTHASE RELATED"/>
    <property type="match status" value="1"/>
</dbReference>
<proteinExistence type="inferred from homology"/>